<feature type="non-terminal residue" evidence="1">
    <location>
        <position position="1"/>
    </location>
</feature>
<protein>
    <submittedName>
        <fullName evidence="1">17443_t:CDS:1</fullName>
    </submittedName>
</protein>
<organism evidence="1 2">
    <name type="scientific">Racocetra persica</name>
    <dbReference type="NCBI Taxonomy" id="160502"/>
    <lineage>
        <taxon>Eukaryota</taxon>
        <taxon>Fungi</taxon>
        <taxon>Fungi incertae sedis</taxon>
        <taxon>Mucoromycota</taxon>
        <taxon>Glomeromycotina</taxon>
        <taxon>Glomeromycetes</taxon>
        <taxon>Diversisporales</taxon>
        <taxon>Gigasporaceae</taxon>
        <taxon>Racocetra</taxon>
    </lineage>
</organism>
<dbReference type="EMBL" id="CAJVQC010142426">
    <property type="protein sequence ID" value="CAG8844387.1"/>
    <property type="molecule type" value="Genomic_DNA"/>
</dbReference>
<accession>A0ACA9SPV1</accession>
<name>A0ACA9SPV1_9GLOM</name>
<reference evidence="1" key="1">
    <citation type="submission" date="2021-06" db="EMBL/GenBank/DDBJ databases">
        <authorList>
            <person name="Kallberg Y."/>
            <person name="Tangrot J."/>
            <person name="Rosling A."/>
        </authorList>
    </citation>
    <scope>NUCLEOTIDE SEQUENCE</scope>
    <source>
        <strain evidence="1">MA461A</strain>
    </source>
</reference>
<feature type="non-terminal residue" evidence="1">
    <location>
        <position position="76"/>
    </location>
</feature>
<comment type="caution">
    <text evidence="1">The sequence shown here is derived from an EMBL/GenBank/DDBJ whole genome shotgun (WGS) entry which is preliminary data.</text>
</comment>
<proteinExistence type="predicted"/>
<evidence type="ECO:0000313" key="2">
    <source>
        <dbReference type="Proteomes" id="UP000789920"/>
    </source>
</evidence>
<dbReference type="Proteomes" id="UP000789920">
    <property type="component" value="Unassembled WGS sequence"/>
</dbReference>
<keyword evidence="2" id="KW-1185">Reference proteome</keyword>
<sequence>TIPYPDTTRAELEAIISFLFATPNNTHIHIHLDNKTAIKNLKQKYYTKPLQNQNCDILLTINQIKSIKNLTFTLHK</sequence>
<evidence type="ECO:0000313" key="1">
    <source>
        <dbReference type="EMBL" id="CAG8844387.1"/>
    </source>
</evidence>
<gene>
    <name evidence="1" type="ORF">RPERSI_LOCUS33180</name>
</gene>